<dbReference type="Pfam" id="PF00995">
    <property type="entry name" value="Sec1"/>
    <property type="match status" value="1"/>
</dbReference>
<dbReference type="Proteomes" id="UP001174909">
    <property type="component" value="Unassembled WGS sequence"/>
</dbReference>
<dbReference type="Gene3D" id="1.25.40.60">
    <property type="match status" value="1"/>
</dbReference>
<protein>
    <submittedName>
        <fullName evidence="2">Sec1 family domain-containing protein 1</fullName>
    </submittedName>
</protein>
<dbReference type="InterPro" id="IPR043127">
    <property type="entry name" value="Sec-1-like_dom3a"/>
</dbReference>
<dbReference type="InterPro" id="IPR043154">
    <property type="entry name" value="Sec-1-like_dom1"/>
</dbReference>
<proteinExistence type="inferred from homology"/>
<dbReference type="SUPFAM" id="SSF56815">
    <property type="entry name" value="Sec1/munc18-like (SM) proteins"/>
    <property type="match status" value="1"/>
</dbReference>
<dbReference type="GO" id="GO:0016192">
    <property type="term" value="P:vesicle-mediated transport"/>
    <property type="evidence" value="ECO:0007669"/>
    <property type="project" value="InterPro"/>
</dbReference>
<organism evidence="2 3">
    <name type="scientific">Geodia barretti</name>
    <name type="common">Barrett's horny sponge</name>
    <dbReference type="NCBI Taxonomy" id="519541"/>
    <lineage>
        <taxon>Eukaryota</taxon>
        <taxon>Metazoa</taxon>
        <taxon>Porifera</taxon>
        <taxon>Demospongiae</taxon>
        <taxon>Heteroscleromorpha</taxon>
        <taxon>Tetractinellida</taxon>
        <taxon>Astrophorina</taxon>
        <taxon>Geodiidae</taxon>
        <taxon>Geodia</taxon>
    </lineage>
</organism>
<dbReference type="Gene3D" id="3.40.50.2060">
    <property type="match status" value="1"/>
</dbReference>
<evidence type="ECO:0000256" key="1">
    <source>
        <dbReference type="ARBA" id="ARBA00009884"/>
    </source>
</evidence>
<sequence>MATSGPPTSYQNVLRDKQIAALKRMLNLNQPTPRGSVAASEPVWKVLIYDKFGSDIISPLLSVRELRDLGVTLHLQVDAGREQISDAVAVYFLMPTAANVARICQDCRAQLYDKYYLNFVTAIPRPLLEEVAKASLEADCVPQIGKVYDQYLNFISLEDDFFVLRNQMLGEVSYYALNRPDASDEEIQRICDSIVECLFSVFVTSGTVPIIRCPRGNAAEMVAQALDKKLRDNVRDPRNSMFTGDSTAIAQLSFSRPLLVILDRNVDLATPLHHTWTYQALVHDMLNLDLNRVTLLTADDEPPPSPTSSPQQRTYDLLHSDRFWEQHRGSPFPAMADAVQAEVDRYKTSEEEMKSLKSAMGVDDDESEDSDLLTDKTSKLGSAIKSLPELMEKKKSIDMHTNIATALLEQIKERKLDVFFEMEDRMISKSSLDKTVLDMISDTAAGTPEDKMRLFIIYYILSPDIAEADVVQYTSALEAVGANTAPLTYLGHWKSLSKMKAPRPLGSYTASTTSVSSVVSTMSNWMNSGSKWMEGVKNLVVGTKNLPVTRIVDQLMEHRTTGQVTEDYCYFDPKQLRPTDSRPAPQSKTPFTEAFVFVVGGGNYIEYQNLQDYCSRQQTGRHVTYGTSQLMNARQFLDQLAELGTRD</sequence>
<dbReference type="InterPro" id="IPR001619">
    <property type="entry name" value="Sec1-like"/>
</dbReference>
<dbReference type="Gene3D" id="3.40.50.1910">
    <property type="match status" value="1"/>
</dbReference>
<dbReference type="EMBL" id="CASHTH010001211">
    <property type="protein sequence ID" value="CAI8012721.1"/>
    <property type="molecule type" value="Genomic_DNA"/>
</dbReference>
<gene>
    <name evidence="2" type="ORF">GBAR_LOCUS8137</name>
</gene>
<name>A0AA35RLG0_GEOBA</name>
<keyword evidence="3" id="KW-1185">Reference proteome</keyword>
<dbReference type="PANTHER" id="PTHR11679">
    <property type="entry name" value="VESICLE PROTEIN SORTING-ASSOCIATED"/>
    <property type="match status" value="1"/>
</dbReference>
<accession>A0AA35RLG0</accession>
<dbReference type="InterPro" id="IPR036045">
    <property type="entry name" value="Sec1-like_sf"/>
</dbReference>
<dbReference type="AlphaFoldDB" id="A0AA35RLG0"/>
<reference evidence="2" key="1">
    <citation type="submission" date="2023-03" db="EMBL/GenBank/DDBJ databases">
        <authorList>
            <person name="Steffen K."/>
            <person name="Cardenas P."/>
        </authorList>
    </citation>
    <scope>NUCLEOTIDE SEQUENCE</scope>
</reference>
<dbReference type="PIRSF" id="PIRSF005715">
    <property type="entry name" value="VPS45_Sec1"/>
    <property type="match status" value="1"/>
</dbReference>
<dbReference type="Gene3D" id="3.90.830.10">
    <property type="entry name" value="Syntaxin Binding Protein 1, Chain A, domain 2"/>
    <property type="match status" value="1"/>
</dbReference>
<comment type="similarity">
    <text evidence="1">Belongs to the STXBP/unc-18/SEC1 family.</text>
</comment>
<dbReference type="InterPro" id="IPR027482">
    <property type="entry name" value="Sec1-like_dom2"/>
</dbReference>
<evidence type="ECO:0000313" key="2">
    <source>
        <dbReference type="EMBL" id="CAI8012721.1"/>
    </source>
</evidence>
<comment type="caution">
    <text evidence="2">The sequence shown here is derived from an EMBL/GenBank/DDBJ whole genome shotgun (WGS) entry which is preliminary data.</text>
</comment>
<evidence type="ECO:0000313" key="3">
    <source>
        <dbReference type="Proteomes" id="UP001174909"/>
    </source>
</evidence>